<proteinExistence type="predicted"/>
<dbReference type="Proteomes" id="UP000094600">
    <property type="component" value="Chromosome"/>
</dbReference>
<sequence length="85" mass="10091">MVKLIDFIVFIWRHPPRFWLTLLCAPLKELCKVCEWRSNYKQTANMQLDYISMSYRQSGHSHLNGLSNPNWRDQPKICPIGTEPK</sequence>
<accession>A0ABN4S8H5</accession>
<dbReference type="EMBL" id="CP016176">
    <property type="protein sequence ID" value="AOM42639.1"/>
    <property type="molecule type" value="Genomic_DNA"/>
</dbReference>
<evidence type="ECO:0000313" key="1">
    <source>
        <dbReference type="EMBL" id="AOM42639.1"/>
    </source>
</evidence>
<keyword evidence="2" id="KW-1185">Reference proteome</keyword>
<gene>
    <name evidence="1" type="ORF">A9255_20080</name>
</gene>
<organism evidence="1 2">
    <name type="scientific">Xenorhabdus hominickii</name>
    <dbReference type="NCBI Taxonomy" id="351679"/>
    <lineage>
        <taxon>Bacteria</taxon>
        <taxon>Pseudomonadati</taxon>
        <taxon>Pseudomonadota</taxon>
        <taxon>Gammaproteobacteria</taxon>
        <taxon>Enterobacterales</taxon>
        <taxon>Morganellaceae</taxon>
        <taxon>Xenorhabdus</taxon>
    </lineage>
</organism>
<protein>
    <recommendedName>
        <fullName evidence="3">Secreted protein</fullName>
    </recommendedName>
</protein>
<name>A0ABN4S8H5_XENHO</name>
<reference evidence="1 2" key="1">
    <citation type="submission" date="2016-06" db="EMBL/GenBank/DDBJ databases">
        <title>Bacterial characters and pathogenicity of Xenorhabdus hominickii from an entomopathogenic nematode, Steinernema monticolum.</title>
        <authorList>
            <person name="Park Y."/>
            <person name="Kim Y."/>
        </authorList>
    </citation>
    <scope>NUCLEOTIDE SEQUENCE [LARGE SCALE GENOMIC DNA]</scope>
    <source>
        <strain evidence="1 2">ANU1</strain>
    </source>
</reference>
<evidence type="ECO:0000313" key="2">
    <source>
        <dbReference type="Proteomes" id="UP000094600"/>
    </source>
</evidence>
<evidence type="ECO:0008006" key="3">
    <source>
        <dbReference type="Google" id="ProtNLM"/>
    </source>
</evidence>